<dbReference type="EMBL" id="KC977570">
    <property type="protein sequence ID" value="AGO82821.1"/>
    <property type="molecule type" value="Genomic_DNA"/>
</dbReference>
<dbReference type="CDD" id="cd09917">
    <property type="entry name" value="F-box_SF"/>
    <property type="match status" value="1"/>
</dbReference>
<proteinExistence type="predicted"/>
<protein>
    <submittedName>
        <fullName evidence="2">F-box incomplete domain containing protein</fullName>
    </submittedName>
</protein>
<dbReference type="SUPFAM" id="SSF81383">
    <property type="entry name" value="F-box domain"/>
    <property type="match status" value="1"/>
</dbReference>
<evidence type="ECO:0000313" key="2">
    <source>
        <dbReference type="EMBL" id="AGO82821.1"/>
    </source>
</evidence>
<dbReference type="KEGG" id="vg:16513093"/>
<dbReference type="RefSeq" id="YP_008319490.1">
    <property type="nucleotide sequence ID" value="NC_021858.1"/>
</dbReference>
<dbReference type="InterPro" id="IPR001810">
    <property type="entry name" value="F-box_dom"/>
</dbReference>
<name>S4VXM3_9VIRU</name>
<dbReference type="Proteomes" id="UP000201566">
    <property type="component" value="Segment"/>
</dbReference>
<reference evidence="2 3" key="1">
    <citation type="journal article" date="2013" name="Science">
        <title>Pandoraviruses: amoeba viruses with genomes up to 2.5 Mb reaching that of parasitic eukaryotes.</title>
        <authorList>
            <person name="Philippe N."/>
            <person name="Legendre M."/>
            <person name="Doutre G."/>
            <person name="Coute Y."/>
            <person name="Poirot O."/>
            <person name="Lescot M."/>
            <person name="Arslan D."/>
            <person name="Seltzer V."/>
            <person name="Bertaux L."/>
            <person name="Bruley C."/>
            <person name="Garin J."/>
            <person name="Claverie J.M."/>
            <person name="Abergel C."/>
        </authorList>
    </citation>
    <scope>NUCLEOTIDE SEQUENCE [LARGE SCALE GENOMIC DNA]</scope>
    <source>
        <strain evidence="2">Melbourne</strain>
    </source>
</reference>
<evidence type="ECO:0000259" key="1">
    <source>
        <dbReference type="Pfam" id="PF12937"/>
    </source>
</evidence>
<dbReference type="Gene3D" id="1.20.1280.50">
    <property type="match status" value="1"/>
</dbReference>
<dbReference type="Pfam" id="PF12937">
    <property type="entry name" value="F-box-like"/>
    <property type="match status" value="1"/>
</dbReference>
<accession>S4VXM3</accession>
<dbReference type="InterPro" id="IPR036047">
    <property type="entry name" value="F-box-like_dom_sf"/>
</dbReference>
<evidence type="ECO:0000313" key="3">
    <source>
        <dbReference type="Proteomes" id="UP000201566"/>
    </source>
</evidence>
<sequence length="234" mass="26483">MQTTPSTRYLNKRDEIEPCDGGERARKCQEAFDIESLVPNEILAMILAFVPQADVPAVGRVARRWRDLAPPAEPDIVLAYRDCFSSIRLVIKPRAEAKERYLDRLRLEANGASVADDQDADDIRDVCNAFFGQEIALWQLFKNAETRKRSVEMFAVEVLQSQDVVCGCSVAHVPTERKMADVLADWMRSELPYRADDDDVDAYDDAMILNTLDLDSDVSLRRLSNLIGRARCID</sequence>
<organism evidence="2 3">
    <name type="scientific">Pandoravirus dulcis</name>
    <dbReference type="NCBI Taxonomy" id="1349409"/>
    <lineage>
        <taxon>Viruses</taxon>
        <taxon>Pandoravirus</taxon>
    </lineage>
</organism>
<dbReference type="GeneID" id="16513093"/>
<gene>
    <name evidence="2" type="ORF">pdul_cds_671</name>
</gene>
<feature type="domain" description="F-box" evidence="1">
    <location>
        <begin position="38"/>
        <end position="69"/>
    </location>
</feature>